<evidence type="ECO:0000313" key="4">
    <source>
        <dbReference type="EnsemblPlants" id="Kaladp0011s0113.1.v1.1"/>
    </source>
</evidence>
<dbReference type="AlphaFoldDB" id="A0A7N0RG27"/>
<dbReference type="PANTHER" id="PTHR31447">
    <property type="entry name" value="HYDROXYPROLINE-RICH GLYCOPROTEIN FAMILY PROTEIN-RELATED"/>
    <property type="match status" value="1"/>
</dbReference>
<reference evidence="4" key="1">
    <citation type="submission" date="2021-01" db="UniProtKB">
        <authorList>
            <consortium name="EnsemblPlants"/>
        </authorList>
    </citation>
    <scope>IDENTIFICATION</scope>
</reference>
<dbReference type="Gramene" id="Kaladp0011s0113.1.v1.1">
    <property type="protein sequence ID" value="Kaladp0011s0113.1.v1.1"/>
    <property type="gene ID" value="Kaladp0011s0113.v1.1"/>
</dbReference>
<feature type="compositionally biased region" description="Pro residues" evidence="2">
    <location>
        <begin position="367"/>
        <end position="384"/>
    </location>
</feature>
<dbReference type="Proteomes" id="UP000594263">
    <property type="component" value="Unplaced"/>
</dbReference>
<proteinExistence type="inferred from homology"/>
<feature type="region of interest" description="Disordered" evidence="2">
    <location>
        <begin position="44"/>
        <end position="92"/>
    </location>
</feature>
<feature type="domain" description="Fe2OG dioxygenase" evidence="3">
    <location>
        <begin position="248"/>
        <end position="345"/>
    </location>
</feature>
<comment type="similarity">
    <text evidence="1">Belongs to the alkB family.</text>
</comment>
<dbReference type="InterPro" id="IPR037151">
    <property type="entry name" value="AlkB-like_sf"/>
</dbReference>
<dbReference type="OMA" id="CHRERID"/>
<accession>A0A7N0RG27</accession>
<evidence type="ECO:0000259" key="3">
    <source>
        <dbReference type="PROSITE" id="PS51471"/>
    </source>
</evidence>
<feature type="compositionally biased region" description="Polar residues" evidence="2">
    <location>
        <begin position="390"/>
        <end position="409"/>
    </location>
</feature>
<feature type="region of interest" description="Disordered" evidence="2">
    <location>
        <begin position="350"/>
        <end position="431"/>
    </location>
</feature>
<dbReference type="InterPro" id="IPR044842">
    <property type="entry name" value="ALKBH9B/ALKBH10B-like"/>
</dbReference>
<dbReference type="InterPro" id="IPR005123">
    <property type="entry name" value="Oxoglu/Fe-dep_dioxygenase_dom"/>
</dbReference>
<dbReference type="SUPFAM" id="SSF51197">
    <property type="entry name" value="Clavaminate synthase-like"/>
    <property type="match status" value="1"/>
</dbReference>
<dbReference type="Gene3D" id="2.60.120.590">
    <property type="entry name" value="Alpha-ketoglutarate-dependent dioxygenase AlkB-like"/>
    <property type="match status" value="1"/>
</dbReference>
<dbReference type="PROSITE" id="PS51471">
    <property type="entry name" value="FE2OG_OXY"/>
    <property type="match status" value="1"/>
</dbReference>
<sequence>MAEDKQASVFSLLQQLSIDEIHEVFEGFCDACLVRFESRVRDVTQKKLKESSPTSTVTKTPTNSVSWSSKVTPRASPLSVERNSSNGDTGSGMEFTLNDGLSLEIIGPEGMPDAQKERIRLSKVGRKKDFCHRERIDGRLINLVEGLELHTNVFNAEEQRKIVACVTSYQKLGQKNQLLARTYSEPRKWMRGKGRATIQFGCCYNYAADKNGNPPGILQEEEVDPMPPLLKNMIRRLVRWHILPPTCLPNSCIVNIYDDGDCIPPHIDHHDFVRPFCTVSFLTESNIVFGHNLKIVAPGEFSGPVSIPLPVGSVLILNGNGADVAKHCIPSVRGKRISITFPKMADDKLPHWYRPDRDLQGLKPLMSPVPAPRAPPTPSPPQPSHSPAALSNSSKNRTVSNNAGANLSKLSLDEFPALGGDNSSHRKHRKR</sequence>
<dbReference type="EnsemblPlants" id="Kaladp0011s0113.1.v1.1">
    <property type="protein sequence ID" value="Kaladp0011s0113.1.v1.1"/>
    <property type="gene ID" value="Kaladp0011s0113.v1.1"/>
</dbReference>
<dbReference type="GO" id="GO:0032451">
    <property type="term" value="F:demethylase activity"/>
    <property type="evidence" value="ECO:0007669"/>
    <property type="project" value="InterPro"/>
</dbReference>
<name>A0A7N0RG27_KALFE</name>
<feature type="compositionally biased region" description="Basic and acidic residues" evidence="2">
    <location>
        <begin position="350"/>
        <end position="360"/>
    </location>
</feature>
<keyword evidence="5" id="KW-1185">Reference proteome</keyword>
<protein>
    <recommendedName>
        <fullName evidence="3">Fe2OG dioxygenase domain-containing protein</fullName>
    </recommendedName>
</protein>
<evidence type="ECO:0000256" key="2">
    <source>
        <dbReference type="SAM" id="MobiDB-lite"/>
    </source>
</evidence>
<evidence type="ECO:0000313" key="5">
    <source>
        <dbReference type="Proteomes" id="UP000594263"/>
    </source>
</evidence>
<dbReference type="GO" id="GO:0006402">
    <property type="term" value="P:mRNA catabolic process"/>
    <property type="evidence" value="ECO:0007669"/>
    <property type="project" value="InterPro"/>
</dbReference>
<dbReference type="PANTHER" id="PTHR31447:SF1">
    <property type="entry name" value="OS06G0138200 PROTEIN"/>
    <property type="match status" value="1"/>
</dbReference>
<feature type="compositionally biased region" description="Low complexity" evidence="2">
    <location>
        <begin position="51"/>
        <end position="66"/>
    </location>
</feature>
<dbReference type="GO" id="GO:0003729">
    <property type="term" value="F:mRNA binding"/>
    <property type="evidence" value="ECO:0007669"/>
    <property type="project" value="InterPro"/>
</dbReference>
<organism evidence="4 5">
    <name type="scientific">Kalanchoe fedtschenkoi</name>
    <name type="common">Lavender scallops</name>
    <name type="synonym">South American air plant</name>
    <dbReference type="NCBI Taxonomy" id="63787"/>
    <lineage>
        <taxon>Eukaryota</taxon>
        <taxon>Viridiplantae</taxon>
        <taxon>Streptophyta</taxon>
        <taxon>Embryophyta</taxon>
        <taxon>Tracheophyta</taxon>
        <taxon>Spermatophyta</taxon>
        <taxon>Magnoliopsida</taxon>
        <taxon>eudicotyledons</taxon>
        <taxon>Gunneridae</taxon>
        <taxon>Pentapetalae</taxon>
        <taxon>Saxifragales</taxon>
        <taxon>Crassulaceae</taxon>
        <taxon>Kalanchoe</taxon>
    </lineage>
</organism>
<dbReference type="Pfam" id="PF13532">
    <property type="entry name" value="2OG-FeII_Oxy_2"/>
    <property type="match status" value="1"/>
</dbReference>
<evidence type="ECO:0000256" key="1">
    <source>
        <dbReference type="ARBA" id="ARBA00007879"/>
    </source>
</evidence>
<dbReference type="SMR" id="A0A7N0RG27"/>
<dbReference type="InterPro" id="IPR027450">
    <property type="entry name" value="AlkB-like"/>
</dbReference>